<feature type="domain" description="Hda lid" evidence="1">
    <location>
        <begin position="160"/>
        <end position="213"/>
    </location>
</feature>
<name>A0A2M9FVU8_9PROT</name>
<dbReference type="OrthoDB" id="7390113at2"/>
<dbReference type="GO" id="GO:0006270">
    <property type="term" value="P:DNA replication initiation"/>
    <property type="evidence" value="ECO:0007669"/>
    <property type="project" value="TreeGrafter"/>
</dbReference>
<accession>A0A2M9FVU8</accession>
<dbReference type="Pfam" id="PF22688">
    <property type="entry name" value="Hda_lid"/>
    <property type="match status" value="1"/>
</dbReference>
<gene>
    <name evidence="2" type="ORF">CVT23_22060</name>
</gene>
<keyword evidence="3" id="KW-1185">Reference proteome</keyword>
<dbReference type="PANTHER" id="PTHR30050:SF5">
    <property type="entry name" value="DNAA REGULATORY INACTIVATOR HDA"/>
    <property type="match status" value="1"/>
</dbReference>
<dbReference type="AlphaFoldDB" id="A0A2M9FVU8"/>
<reference evidence="2 3" key="1">
    <citation type="submission" date="2017-11" db="EMBL/GenBank/DDBJ databases">
        <title>Draft genome sequence of Rhizobiales bacterium SY3-13.</title>
        <authorList>
            <person name="Sun C."/>
        </authorList>
    </citation>
    <scope>NUCLEOTIDE SEQUENCE [LARGE SCALE GENOMIC DNA]</scope>
    <source>
        <strain evidence="2 3">SY3-13</strain>
    </source>
</reference>
<organism evidence="2 3">
    <name type="scientific">Minwuia thermotolerans</name>
    <dbReference type="NCBI Taxonomy" id="2056226"/>
    <lineage>
        <taxon>Bacteria</taxon>
        <taxon>Pseudomonadati</taxon>
        <taxon>Pseudomonadota</taxon>
        <taxon>Alphaproteobacteria</taxon>
        <taxon>Minwuiales</taxon>
        <taxon>Minwuiaceae</taxon>
        <taxon>Minwuia</taxon>
    </lineage>
</organism>
<proteinExistence type="predicted"/>
<evidence type="ECO:0000313" key="2">
    <source>
        <dbReference type="EMBL" id="PJK27598.1"/>
    </source>
</evidence>
<evidence type="ECO:0000259" key="1">
    <source>
        <dbReference type="Pfam" id="PF22688"/>
    </source>
</evidence>
<sequence length="223" mass="24457">MTAARQLGLDFGGRPIFARDHYLRAACNAAAHDWVLRWPDWPAPALALYGPARSGKSHLAHIWAEIAGARIVDADDLTLESVAEYAGAPVALERAERVAQPRALLHLYNLQREARTHLLLLSRTAPARWPHDLPDLTSRLQAAPAVAIDQPDDALFGPLLVKLAADRQLSMPPEVVHYLTQRLERTFEAAETVVSAIDRAALGDKRAVTVPLAGQVTRELRGE</sequence>
<dbReference type="InterPro" id="IPR027417">
    <property type="entry name" value="P-loop_NTPase"/>
</dbReference>
<comment type="caution">
    <text evidence="2">The sequence shown here is derived from an EMBL/GenBank/DDBJ whole genome shotgun (WGS) entry which is preliminary data.</text>
</comment>
<dbReference type="GO" id="GO:0003688">
    <property type="term" value="F:DNA replication origin binding"/>
    <property type="evidence" value="ECO:0007669"/>
    <property type="project" value="TreeGrafter"/>
</dbReference>
<dbReference type="SUPFAM" id="SSF52540">
    <property type="entry name" value="P-loop containing nucleoside triphosphate hydrolases"/>
    <property type="match status" value="1"/>
</dbReference>
<dbReference type="PANTHER" id="PTHR30050">
    <property type="entry name" value="CHROMOSOMAL REPLICATION INITIATOR PROTEIN DNAA"/>
    <property type="match status" value="1"/>
</dbReference>
<dbReference type="Gene3D" id="1.10.8.60">
    <property type="match status" value="1"/>
</dbReference>
<evidence type="ECO:0000313" key="3">
    <source>
        <dbReference type="Proteomes" id="UP000229498"/>
    </source>
</evidence>
<dbReference type="GO" id="GO:0005886">
    <property type="term" value="C:plasma membrane"/>
    <property type="evidence" value="ECO:0007669"/>
    <property type="project" value="TreeGrafter"/>
</dbReference>
<dbReference type="Proteomes" id="UP000229498">
    <property type="component" value="Unassembled WGS sequence"/>
</dbReference>
<dbReference type="Gene3D" id="3.40.50.300">
    <property type="entry name" value="P-loop containing nucleotide triphosphate hydrolases"/>
    <property type="match status" value="1"/>
</dbReference>
<protein>
    <submittedName>
        <fullName evidence="2">DNA replication protein</fullName>
    </submittedName>
</protein>
<dbReference type="RefSeq" id="WP_109795311.1">
    <property type="nucleotide sequence ID" value="NZ_PHIG01000063.1"/>
</dbReference>
<dbReference type="EMBL" id="PHIG01000063">
    <property type="protein sequence ID" value="PJK27598.1"/>
    <property type="molecule type" value="Genomic_DNA"/>
</dbReference>
<dbReference type="InterPro" id="IPR055199">
    <property type="entry name" value="Hda_lid"/>
</dbReference>